<dbReference type="AlphaFoldDB" id="A0A0A9CY30"/>
<feature type="domain" description="D-isomer specific 2-hydroxyacid dehydrogenase catalytic" evidence="2">
    <location>
        <begin position="41"/>
        <end position="120"/>
    </location>
</feature>
<dbReference type="GO" id="GO:0005829">
    <property type="term" value="C:cytosol"/>
    <property type="evidence" value="ECO:0007669"/>
    <property type="project" value="TreeGrafter"/>
</dbReference>
<protein>
    <recommendedName>
        <fullName evidence="2">D-isomer specific 2-hydroxyacid dehydrogenase catalytic domain-containing protein</fullName>
    </recommendedName>
</protein>
<evidence type="ECO:0000259" key="2">
    <source>
        <dbReference type="Pfam" id="PF00389"/>
    </source>
</evidence>
<dbReference type="GO" id="GO:0016618">
    <property type="term" value="F:hydroxypyruvate reductase [NAD(P)H] activity"/>
    <property type="evidence" value="ECO:0007669"/>
    <property type="project" value="TreeGrafter"/>
</dbReference>
<organism evidence="3">
    <name type="scientific">Arundo donax</name>
    <name type="common">Giant reed</name>
    <name type="synonym">Donax arundinaceus</name>
    <dbReference type="NCBI Taxonomy" id="35708"/>
    <lineage>
        <taxon>Eukaryota</taxon>
        <taxon>Viridiplantae</taxon>
        <taxon>Streptophyta</taxon>
        <taxon>Embryophyta</taxon>
        <taxon>Tracheophyta</taxon>
        <taxon>Spermatophyta</taxon>
        <taxon>Magnoliopsida</taxon>
        <taxon>Liliopsida</taxon>
        <taxon>Poales</taxon>
        <taxon>Poaceae</taxon>
        <taxon>PACMAD clade</taxon>
        <taxon>Arundinoideae</taxon>
        <taxon>Arundineae</taxon>
        <taxon>Arundo</taxon>
    </lineage>
</organism>
<reference evidence="3" key="2">
    <citation type="journal article" date="2015" name="Data Brief">
        <title>Shoot transcriptome of the giant reed, Arundo donax.</title>
        <authorList>
            <person name="Barrero R.A."/>
            <person name="Guerrero F.D."/>
            <person name="Moolhuijzen P."/>
            <person name="Goolsby J.A."/>
            <person name="Tidwell J."/>
            <person name="Bellgard S.E."/>
            <person name="Bellgard M.I."/>
        </authorList>
    </citation>
    <scope>NUCLEOTIDE SEQUENCE</scope>
    <source>
        <tissue evidence="3">Shoot tissue taken approximately 20 cm above the soil surface</tissue>
    </source>
</reference>
<sequence length="153" mass="16085">MAPPDSGDKKPLVLLSQPLFPDFAAHLEGRFRLVVAAEADAGTAAEARVLLVAGLKAVGAEILDKLPALELVAAISVGLDHVDLDACRRRGLAVTNAGPAFSIDSADYAVGLVVAVLRRVVAAEAYVRRGRWAAEGDYPLTTKVQPHTTFTSD</sequence>
<evidence type="ECO:0000256" key="1">
    <source>
        <dbReference type="ARBA" id="ARBA00023002"/>
    </source>
</evidence>
<proteinExistence type="predicted"/>
<dbReference type="InterPro" id="IPR050223">
    <property type="entry name" value="D-isomer_2-hydroxyacid_DH"/>
</dbReference>
<keyword evidence="1" id="KW-0560">Oxidoreductase</keyword>
<dbReference type="SUPFAM" id="SSF52283">
    <property type="entry name" value="Formate/glycerate dehydrogenase catalytic domain-like"/>
    <property type="match status" value="1"/>
</dbReference>
<dbReference type="Gene3D" id="3.40.50.720">
    <property type="entry name" value="NAD(P)-binding Rossmann-like Domain"/>
    <property type="match status" value="1"/>
</dbReference>
<dbReference type="EMBL" id="GBRH01216666">
    <property type="protein sequence ID" value="JAD81229.1"/>
    <property type="molecule type" value="Transcribed_RNA"/>
</dbReference>
<reference evidence="3" key="1">
    <citation type="submission" date="2014-09" db="EMBL/GenBank/DDBJ databases">
        <authorList>
            <person name="Magalhaes I.L.F."/>
            <person name="Oliveira U."/>
            <person name="Santos F.R."/>
            <person name="Vidigal T.H.D.A."/>
            <person name="Brescovit A.D."/>
            <person name="Santos A.J."/>
        </authorList>
    </citation>
    <scope>NUCLEOTIDE SEQUENCE</scope>
    <source>
        <tissue evidence="3">Shoot tissue taken approximately 20 cm above the soil surface</tissue>
    </source>
</reference>
<accession>A0A0A9CY30</accession>
<evidence type="ECO:0000313" key="3">
    <source>
        <dbReference type="EMBL" id="JAD81229.1"/>
    </source>
</evidence>
<dbReference type="PANTHER" id="PTHR10996">
    <property type="entry name" value="2-HYDROXYACID DEHYDROGENASE-RELATED"/>
    <property type="match status" value="1"/>
</dbReference>
<dbReference type="PANTHER" id="PTHR10996:SF268">
    <property type="entry name" value="GLYOXYLATE_HYDROXYPYRUVATE REDUCTASE HPR3"/>
    <property type="match status" value="1"/>
</dbReference>
<dbReference type="GO" id="GO:0051287">
    <property type="term" value="F:NAD binding"/>
    <property type="evidence" value="ECO:0007669"/>
    <property type="project" value="InterPro"/>
</dbReference>
<name>A0A0A9CY30_ARUDO</name>
<dbReference type="Pfam" id="PF00389">
    <property type="entry name" value="2-Hacid_dh"/>
    <property type="match status" value="1"/>
</dbReference>
<dbReference type="GO" id="GO:0030267">
    <property type="term" value="F:glyoxylate reductase (NADPH) activity"/>
    <property type="evidence" value="ECO:0007669"/>
    <property type="project" value="TreeGrafter"/>
</dbReference>
<dbReference type="InterPro" id="IPR006139">
    <property type="entry name" value="D-isomer_2_OHA_DH_cat_dom"/>
</dbReference>